<proteinExistence type="inferred from homology"/>
<evidence type="ECO:0000256" key="8">
    <source>
        <dbReference type="ARBA" id="ARBA00022723"/>
    </source>
</evidence>
<evidence type="ECO:0000256" key="2">
    <source>
        <dbReference type="ARBA" id="ARBA00001946"/>
    </source>
</evidence>
<sequence>MGSTIILKVRICQKPLKTLFHLGSSAFFTQKTSPYKSLQLAPSARFLCTRDSNPGGREINRRYSGQGGTKKNTIRQREEESWDDAVKGRGKAATLRQRPSFPKSVFAAGTAKRTTEILRRKAVLVSWDEEQPVKEPKERPTRGTAIVFYAHTAPFRYRSLLTFVAMETGTLSYELLLRYLTLCVSGGHDAEVFDVYDIMRGSFPSLDTGASSLFIKSFSRTERWREAISILHDLEKIFTPSPRNYGDVISAAMVHGDAATAWALYDELIEKGLSPHEETWDALFKGVRRTEGEVTSQPEQQERLLEILLYMRNNQVYPQHSLASSIKTWFESLAGQKWTGSWTSATSKGVCGCCGTELESIQLTAEEYQRLKDRVMTDIIQGRDVFNKTTPEDKSKLSETLLAVVSELERQETHYDKELYDPFLLYATLYSGNHCWFVSRDLMRDHKASLPDGATRRLFFKWQRGHQLVVDGYVTAGRRVRFLGIPSYDTIVQTSADSWHLPYDDTHDRSTYEIPQRWLCLTKNH</sequence>
<dbReference type="PANTHER" id="PTHR13547:SF1">
    <property type="entry name" value="MITOCHONDRIAL RIBONUCLEASE P CATALYTIC SUBUNIT"/>
    <property type="match status" value="1"/>
</dbReference>
<dbReference type="GO" id="GO:0046872">
    <property type="term" value="F:metal ion binding"/>
    <property type="evidence" value="ECO:0007669"/>
    <property type="project" value="UniProtKB-KW"/>
</dbReference>
<evidence type="ECO:0000313" key="18">
    <source>
        <dbReference type="Proteomes" id="UP000261620"/>
    </source>
</evidence>
<dbReference type="PANTHER" id="PTHR13547">
    <property type="match status" value="1"/>
</dbReference>
<evidence type="ECO:0000256" key="5">
    <source>
        <dbReference type="ARBA" id="ARBA00012179"/>
    </source>
</evidence>
<dbReference type="GO" id="GO:0097745">
    <property type="term" value="P:mitochondrial tRNA 5'-end processing"/>
    <property type="evidence" value="ECO:0007669"/>
    <property type="project" value="TreeGrafter"/>
</dbReference>
<keyword evidence="7" id="KW-0540">Nuclease</keyword>
<keyword evidence="6" id="KW-0819">tRNA processing</keyword>
<name>A0A3Q3VWJ1_MOLML</name>
<evidence type="ECO:0000256" key="1">
    <source>
        <dbReference type="ARBA" id="ARBA00000928"/>
    </source>
</evidence>
<evidence type="ECO:0000256" key="11">
    <source>
        <dbReference type="ARBA" id="ARBA00022842"/>
    </source>
</evidence>
<dbReference type="OMA" id="AVWRRCF"/>
<reference evidence="17" key="1">
    <citation type="submission" date="2025-08" db="UniProtKB">
        <authorList>
            <consortium name="Ensembl"/>
        </authorList>
    </citation>
    <scope>IDENTIFICATION</scope>
</reference>
<evidence type="ECO:0000259" key="16">
    <source>
        <dbReference type="Pfam" id="PF16953"/>
    </source>
</evidence>
<dbReference type="Gene3D" id="1.25.40.10">
    <property type="entry name" value="Tetratricopeptide repeat domain"/>
    <property type="match status" value="1"/>
</dbReference>
<feature type="repeat" description="PPR" evidence="14">
    <location>
        <begin position="241"/>
        <end position="275"/>
    </location>
</feature>
<evidence type="ECO:0000256" key="3">
    <source>
        <dbReference type="ARBA" id="ARBA00004173"/>
    </source>
</evidence>
<keyword evidence="8" id="KW-0479">Metal-binding</keyword>
<dbReference type="InterPro" id="IPR002885">
    <property type="entry name" value="PPR_rpt"/>
</dbReference>
<reference evidence="17" key="2">
    <citation type="submission" date="2025-09" db="UniProtKB">
        <authorList>
            <consortium name="Ensembl"/>
        </authorList>
    </citation>
    <scope>IDENTIFICATION</scope>
</reference>
<evidence type="ECO:0000256" key="15">
    <source>
        <dbReference type="SAM" id="MobiDB-lite"/>
    </source>
</evidence>
<evidence type="ECO:0000256" key="10">
    <source>
        <dbReference type="ARBA" id="ARBA00022833"/>
    </source>
</evidence>
<evidence type="ECO:0000256" key="13">
    <source>
        <dbReference type="ARBA" id="ARBA00023128"/>
    </source>
</evidence>
<dbReference type="Proteomes" id="UP000261620">
    <property type="component" value="Unplaced"/>
</dbReference>
<comment type="similarity">
    <text evidence="4">Belongs to the PPR family. P subfamily.</text>
</comment>
<dbReference type="EC" id="3.1.26.5" evidence="5"/>
<dbReference type="Pfam" id="PF16953">
    <property type="entry name" value="PRORP"/>
    <property type="match status" value="2"/>
</dbReference>
<keyword evidence="10" id="KW-0862">Zinc</keyword>
<feature type="domain" description="PRORP" evidence="16">
    <location>
        <begin position="421"/>
        <end position="520"/>
    </location>
</feature>
<feature type="domain" description="PRORP" evidence="16">
    <location>
        <begin position="347"/>
        <end position="398"/>
    </location>
</feature>
<dbReference type="STRING" id="94237.ENSMMOP00000005963"/>
<dbReference type="Ensembl" id="ENSMMOT00000006072.1">
    <property type="protein sequence ID" value="ENSMMOP00000005963.1"/>
    <property type="gene ID" value="ENSMMOG00000004677.1"/>
</dbReference>
<keyword evidence="12" id="KW-0809">Transit peptide</keyword>
<evidence type="ECO:0000256" key="7">
    <source>
        <dbReference type="ARBA" id="ARBA00022722"/>
    </source>
</evidence>
<dbReference type="GO" id="GO:0001682">
    <property type="term" value="P:tRNA 5'-leader removal"/>
    <property type="evidence" value="ECO:0007669"/>
    <property type="project" value="TreeGrafter"/>
</dbReference>
<evidence type="ECO:0000256" key="14">
    <source>
        <dbReference type="PROSITE-ProRule" id="PRU00708"/>
    </source>
</evidence>
<keyword evidence="13" id="KW-0496">Mitochondrion</keyword>
<keyword evidence="11" id="KW-0460">Magnesium</keyword>
<feature type="region of interest" description="Disordered" evidence="15">
    <location>
        <begin position="50"/>
        <end position="86"/>
    </location>
</feature>
<comment type="subcellular location">
    <subcellularLocation>
        <location evidence="3">Mitochondrion</location>
    </subcellularLocation>
</comment>
<dbReference type="GO" id="GO:0004526">
    <property type="term" value="F:ribonuclease P activity"/>
    <property type="evidence" value="ECO:0007669"/>
    <property type="project" value="UniProtKB-EC"/>
</dbReference>
<dbReference type="InterPro" id="IPR031595">
    <property type="entry name" value="PRORP_C"/>
</dbReference>
<evidence type="ECO:0000313" key="17">
    <source>
        <dbReference type="Ensembl" id="ENSMMOP00000005963.1"/>
    </source>
</evidence>
<evidence type="ECO:0000256" key="12">
    <source>
        <dbReference type="ARBA" id="ARBA00022946"/>
    </source>
</evidence>
<keyword evidence="18" id="KW-1185">Reference proteome</keyword>
<evidence type="ECO:0000256" key="6">
    <source>
        <dbReference type="ARBA" id="ARBA00022694"/>
    </source>
</evidence>
<dbReference type="InterPro" id="IPR011990">
    <property type="entry name" value="TPR-like_helical_dom_sf"/>
</dbReference>
<comment type="catalytic activity">
    <reaction evidence="1">
        <text>Endonucleolytic cleavage of RNA, removing 5'-extranucleotides from tRNA precursor.</text>
        <dbReference type="EC" id="3.1.26.5"/>
    </reaction>
</comment>
<feature type="compositionally biased region" description="Basic and acidic residues" evidence="15">
    <location>
        <begin position="75"/>
        <end position="86"/>
    </location>
</feature>
<dbReference type="FunFam" id="1.25.40.10:FF:001403">
    <property type="entry name" value="Mitochondrial ribonuclease P protein 3-like Protein"/>
    <property type="match status" value="1"/>
</dbReference>
<organism evidence="17 18">
    <name type="scientific">Mola mola</name>
    <name type="common">Ocean sunfish</name>
    <name type="synonym">Tetraodon mola</name>
    <dbReference type="NCBI Taxonomy" id="94237"/>
    <lineage>
        <taxon>Eukaryota</taxon>
        <taxon>Metazoa</taxon>
        <taxon>Chordata</taxon>
        <taxon>Craniata</taxon>
        <taxon>Vertebrata</taxon>
        <taxon>Euteleostomi</taxon>
        <taxon>Actinopterygii</taxon>
        <taxon>Neopterygii</taxon>
        <taxon>Teleostei</taxon>
        <taxon>Neoteleostei</taxon>
        <taxon>Acanthomorphata</taxon>
        <taxon>Eupercaria</taxon>
        <taxon>Tetraodontiformes</taxon>
        <taxon>Molidae</taxon>
        <taxon>Mola</taxon>
    </lineage>
</organism>
<dbReference type="PROSITE" id="PS51375">
    <property type="entry name" value="PPR"/>
    <property type="match status" value="1"/>
</dbReference>
<evidence type="ECO:0000256" key="4">
    <source>
        <dbReference type="ARBA" id="ARBA00007626"/>
    </source>
</evidence>
<dbReference type="GO" id="GO:0030678">
    <property type="term" value="C:mitochondrial ribonuclease P complex"/>
    <property type="evidence" value="ECO:0007669"/>
    <property type="project" value="TreeGrafter"/>
</dbReference>
<dbReference type="AlphaFoldDB" id="A0A3Q3VWJ1"/>
<accession>A0A3Q3VWJ1</accession>
<comment type="cofactor">
    <cofactor evidence="2">
        <name>Mg(2+)</name>
        <dbReference type="ChEBI" id="CHEBI:18420"/>
    </cofactor>
</comment>
<protein>
    <recommendedName>
        <fullName evidence="5">ribonuclease P</fullName>
        <ecNumber evidence="5">3.1.26.5</ecNumber>
    </recommendedName>
</protein>
<keyword evidence="9" id="KW-0378">Hydrolase</keyword>
<evidence type="ECO:0000256" key="9">
    <source>
        <dbReference type="ARBA" id="ARBA00022801"/>
    </source>
</evidence>